<dbReference type="GeneID" id="27685022"/>
<accession>A0A0L0HR93</accession>
<dbReference type="EMBL" id="KQ257451">
    <property type="protein sequence ID" value="KND03901.1"/>
    <property type="molecule type" value="Genomic_DNA"/>
</dbReference>
<proteinExistence type="predicted"/>
<dbReference type="AlphaFoldDB" id="A0A0L0HR93"/>
<dbReference type="OrthoDB" id="10372822at2759"/>
<sequence length="374" mass="41047">MILSPLLRRNLQEWGFPPAQLISNSGAESAPVPSDVFKPVAEFLLLRFEPSLKRICDDRGVPDSQRLPFMASLMGLRDNLETELFEDTSRLAERQHFLETLSSMVRMNGSIKNNTDADASLDTAEPRKSGISVSAIDLDTQLAEDCHLLDIFCNSHLPVATSTECNVFDKNVFNEAVGNAAIDEFDSSTLRLLSDRISNEQQTLRLATDDLHAKQILVDRDAQDYSSPEFISQLQALALSVTAQLTQMASLLEVEVMPSKANSPGSVRAVPGLGQAVSAAHAQNHVFEKILHHVHAIKESHEASLQALQVLESNQLSPDNSIAESRSPGTSAAVEELLSRLQESLSLREEILDDMRKLEGMALEGTRTESPIPL</sequence>
<evidence type="ECO:0000313" key="2">
    <source>
        <dbReference type="Proteomes" id="UP000053201"/>
    </source>
</evidence>
<dbReference type="InParanoid" id="A0A0L0HR93"/>
<gene>
    <name evidence="1" type="ORF">SPPG_01354</name>
</gene>
<reference evidence="1 2" key="1">
    <citation type="submission" date="2009-08" db="EMBL/GenBank/DDBJ databases">
        <title>The Genome Sequence of Spizellomyces punctatus strain DAOM BR117.</title>
        <authorList>
            <consortium name="The Broad Institute Genome Sequencing Platform"/>
            <person name="Russ C."/>
            <person name="Cuomo C."/>
            <person name="Shea T."/>
            <person name="Young S.K."/>
            <person name="Zeng Q."/>
            <person name="Koehrsen M."/>
            <person name="Haas B."/>
            <person name="Borodovsky M."/>
            <person name="Guigo R."/>
            <person name="Alvarado L."/>
            <person name="Berlin A."/>
            <person name="Bochicchio J."/>
            <person name="Borenstein D."/>
            <person name="Chapman S."/>
            <person name="Chen Z."/>
            <person name="Engels R."/>
            <person name="Freedman E."/>
            <person name="Gellesch M."/>
            <person name="Goldberg J."/>
            <person name="Griggs A."/>
            <person name="Gujja S."/>
            <person name="Heiman D."/>
            <person name="Hepburn T."/>
            <person name="Howarth C."/>
            <person name="Jen D."/>
            <person name="Larson L."/>
            <person name="Lewis B."/>
            <person name="Mehta T."/>
            <person name="Park D."/>
            <person name="Pearson M."/>
            <person name="Roberts A."/>
            <person name="Saif S."/>
            <person name="Shenoy N."/>
            <person name="Sisk P."/>
            <person name="Stolte C."/>
            <person name="Sykes S."/>
            <person name="Thomson T."/>
            <person name="Walk T."/>
            <person name="White J."/>
            <person name="Yandava C."/>
            <person name="Burger G."/>
            <person name="Gray M.W."/>
            <person name="Holland P.W.H."/>
            <person name="King N."/>
            <person name="Lang F.B.F."/>
            <person name="Roger A.J."/>
            <person name="Ruiz-Trillo I."/>
            <person name="Lander E."/>
            <person name="Nusbaum C."/>
        </authorList>
    </citation>
    <scope>NUCLEOTIDE SEQUENCE [LARGE SCALE GENOMIC DNA]</scope>
    <source>
        <strain evidence="1 2">DAOM BR117</strain>
    </source>
</reference>
<dbReference type="VEuPathDB" id="FungiDB:SPPG_01354"/>
<protein>
    <submittedName>
        <fullName evidence="1">Uncharacterized protein</fullName>
    </submittedName>
</protein>
<keyword evidence="2" id="KW-1185">Reference proteome</keyword>
<evidence type="ECO:0000313" key="1">
    <source>
        <dbReference type="EMBL" id="KND03901.1"/>
    </source>
</evidence>
<organism evidence="1 2">
    <name type="scientific">Spizellomyces punctatus (strain DAOM BR117)</name>
    <dbReference type="NCBI Taxonomy" id="645134"/>
    <lineage>
        <taxon>Eukaryota</taxon>
        <taxon>Fungi</taxon>
        <taxon>Fungi incertae sedis</taxon>
        <taxon>Chytridiomycota</taxon>
        <taxon>Chytridiomycota incertae sedis</taxon>
        <taxon>Chytridiomycetes</taxon>
        <taxon>Spizellomycetales</taxon>
        <taxon>Spizellomycetaceae</taxon>
        <taxon>Spizellomyces</taxon>
    </lineage>
</organism>
<dbReference type="RefSeq" id="XP_016611940.1">
    <property type="nucleotide sequence ID" value="XM_016749674.1"/>
</dbReference>
<name>A0A0L0HR93_SPIPD</name>
<dbReference type="Proteomes" id="UP000053201">
    <property type="component" value="Unassembled WGS sequence"/>
</dbReference>